<evidence type="ECO:0000313" key="2">
    <source>
        <dbReference type="Proteomes" id="UP000515153"/>
    </source>
</evidence>
<feature type="region of interest" description="Disordered" evidence="1">
    <location>
        <begin position="1"/>
        <end position="25"/>
    </location>
</feature>
<reference evidence="3" key="2">
    <citation type="submission" date="2019-10" db="EMBL/GenBank/DDBJ databases">
        <authorList>
            <consortium name="NCBI Genome Project"/>
        </authorList>
    </citation>
    <scope>NUCLEOTIDE SEQUENCE</scope>
    <source>
        <strain evidence="3">NI907</strain>
    </source>
</reference>
<sequence length="92" mass="10065">MSRSGLFQGTSRNMPTQISRDLEVEQQGQDQQSICLAYLGNLSLQKACQLSGNKKHQDITRLAGEVRGDIDRCRQDVKSAIDTLGQVVGVAC</sequence>
<evidence type="ECO:0000313" key="3">
    <source>
        <dbReference type="RefSeq" id="XP_030976329.1"/>
    </source>
</evidence>
<dbReference type="RefSeq" id="XP_030976329.1">
    <property type="nucleotide sequence ID" value="XM_031131524.1"/>
</dbReference>
<reference evidence="3" key="3">
    <citation type="submission" date="2025-08" db="UniProtKB">
        <authorList>
            <consortium name="RefSeq"/>
        </authorList>
    </citation>
    <scope>IDENTIFICATION</scope>
    <source>
        <strain evidence="3">NI907</strain>
    </source>
</reference>
<dbReference type="KEGG" id="pgri:PgNI_11558"/>
<evidence type="ECO:0000256" key="1">
    <source>
        <dbReference type="SAM" id="MobiDB-lite"/>
    </source>
</evidence>
<organism evidence="2 3">
    <name type="scientific">Pyricularia grisea</name>
    <name type="common">Crabgrass-specific blast fungus</name>
    <name type="synonym">Magnaporthe grisea</name>
    <dbReference type="NCBI Taxonomy" id="148305"/>
    <lineage>
        <taxon>Eukaryota</taxon>
        <taxon>Fungi</taxon>
        <taxon>Dikarya</taxon>
        <taxon>Ascomycota</taxon>
        <taxon>Pezizomycotina</taxon>
        <taxon>Sordariomycetes</taxon>
        <taxon>Sordariomycetidae</taxon>
        <taxon>Magnaporthales</taxon>
        <taxon>Pyriculariaceae</taxon>
        <taxon>Pyricularia</taxon>
    </lineage>
</organism>
<dbReference type="AlphaFoldDB" id="A0A6P8AN46"/>
<feature type="compositionally biased region" description="Polar residues" evidence="1">
    <location>
        <begin position="1"/>
        <end position="19"/>
    </location>
</feature>
<protein>
    <submittedName>
        <fullName evidence="3">Uncharacterized protein</fullName>
    </submittedName>
</protein>
<name>A0A6P8AN46_PYRGI</name>
<gene>
    <name evidence="3" type="ORF">PgNI_11558</name>
</gene>
<dbReference type="GeneID" id="41966429"/>
<accession>A0A6P8AN46</accession>
<dbReference type="Proteomes" id="UP000515153">
    <property type="component" value="Chromosome V"/>
</dbReference>
<keyword evidence="2" id="KW-1185">Reference proteome</keyword>
<reference evidence="2 3" key="1">
    <citation type="journal article" date="2019" name="Mol. Biol. Evol.">
        <title>Blast fungal genomes show frequent chromosomal changes, gene gains and losses, and effector gene turnover.</title>
        <authorList>
            <person name="Gomez Luciano L.B."/>
            <person name="Jason Tsai I."/>
            <person name="Chuma I."/>
            <person name="Tosa Y."/>
            <person name="Chen Y.H."/>
            <person name="Li J.Y."/>
            <person name="Li M.Y."/>
            <person name="Jade Lu M.Y."/>
            <person name="Nakayashiki H."/>
            <person name="Li W.H."/>
        </authorList>
    </citation>
    <scope>NUCLEOTIDE SEQUENCE [LARGE SCALE GENOMIC DNA]</scope>
    <source>
        <strain evidence="2 3">NI907</strain>
    </source>
</reference>
<proteinExistence type="predicted"/>